<dbReference type="PRINTS" id="PR00400">
    <property type="entry name" value="TETREPRESSOR"/>
</dbReference>
<comment type="caution">
    <text evidence="7">The sequence shown here is derived from an EMBL/GenBank/DDBJ whole genome shotgun (WGS) entry which is preliminary data.</text>
</comment>
<keyword evidence="3 5" id="KW-0238">DNA-binding</keyword>
<dbReference type="InterPro" id="IPR001647">
    <property type="entry name" value="HTH_TetR"/>
</dbReference>
<accession>A0ABP6Q1H5</accession>
<evidence type="ECO:0000313" key="7">
    <source>
        <dbReference type="EMBL" id="GAA3199396.1"/>
    </source>
</evidence>
<dbReference type="PROSITE" id="PS50977">
    <property type="entry name" value="HTH_TETR_2"/>
    <property type="match status" value="1"/>
</dbReference>
<feature type="DNA-binding region" description="H-T-H motif" evidence="5">
    <location>
        <begin position="25"/>
        <end position="44"/>
    </location>
</feature>
<evidence type="ECO:0000313" key="8">
    <source>
        <dbReference type="Proteomes" id="UP001501237"/>
    </source>
</evidence>
<evidence type="ECO:0000256" key="1">
    <source>
        <dbReference type="ARBA" id="ARBA00022491"/>
    </source>
</evidence>
<dbReference type="SUPFAM" id="SSF48498">
    <property type="entry name" value="Tetracyclin repressor-like, C-terminal domain"/>
    <property type="match status" value="1"/>
</dbReference>
<feature type="domain" description="HTH tetR-type" evidence="6">
    <location>
        <begin position="2"/>
        <end position="62"/>
    </location>
</feature>
<dbReference type="PANTHER" id="PTHR30055:SF151">
    <property type="entry name" value="TRANSCRIPTIONAL REGULATORY PROTEIN"/>
    <property type="match status" value="1"/>
</dbReference>
<protein>
    <recommendedName>
        <fullName evidence="6">HTH tetR-type domain-containing protein</fullName>
    </recommendedName>
</protein>
<evidence type="ECO:0000256" key="2">
    <source>
        <dbReference type="ARBA" id="ARBA00023015"/>
    </source>
</evidence>
<sequence>MALTREAVVESALRLGDAEGLDAVTIRRLAQELGVTPMALYWHFKNKDLLFIGMIDELMADVCVDLGTDPWLAGVRGQVDALVAGLRAHPYMPELFQLTEKIRSENFARATEAALTFLTRGGFPLGRAYQVASYLLQASCALVANQPCPVAQQLVDPGAWLHQMRLGLSRYPSTVFPLLNAYSEELVERPDLDDYYGYGVELIMASIETMAAREP</sequence>
<evidence type="ECO:0000256" key="5">
    <source>
        <dbReference type="PROSITE-ProRule" id="PRU00335"/>
    </source>
</evidence>
<dbReference type="InterPro" id="IPR050109">
    <property type="entry name" value="HTH-type_TetR-like_transc_reg"/>
</dbReference>
<keyword evidence="2" id="KW-0805">Transcription regulation</keyword>
<dbReference type="Gene3D" id="1.10.357.10">
    <property type="entry name" value="Tetracycline Repressor, domain 2"/>
    <property type="match status" value="1"/>
</dbReference>
<dbReference type="EMBL" id="BAAAUV010000003">
    <property type="protein sequence ID" value="GAA3199396.1"/>
    <property type="molecule type" value="Genomic_DNA"/>
</dbReference>
<gene>
    <name evidence="7" type="ORF">GCM10010468_11600</name>
</gene>
<reference evidence="8" key="1">
    <citation type="journal article" date="2019" name="Int. J. Syst. Evol. Microbiol.">
        <title>The Global Catalogue of Microorganisms (GCM) 10K type strain sequencing project: providing services to taxonomists for standard genome sequencing and annotation.</title>
        <authorList>
            <consortium name="The Broad Institute Genomics Platform"/>
            <consortium name="The Broad Institute Genome Sequencing Center for Infectious Disease"/>
            <person name="Wu L."/>
            <person name="Ma J."/>
        </authorList>
    </citation>
    <scope>NUCLEOTIDE SEQUENCE [LARGE SCALE GENOMIC DNA]</scope>
    <source>
        <strain evidence="8">JCM 9377</strain>
    </source>
</reference>
<name>A0ABP6Q1H5_9ACTN</name>
<dbReference type="PRINTS" id="PR00455">
    <property type="entry name" value="HTHTETR"/>
</dbReference>
<keyword evidence="1" id="KW-0678">Repressor</keyword>
<keyword evidence="8" id="KW-1185">Reference proteome</keyword>
<dbReference type="Proteomes" id="UP001501237">
    <property type="component" value="Unassembled WGS sequence"/>
</dbReference>
<dbReference type="InterPro" id="IPR036271">
    <property type="entry name" value="Tet_transcr_reg_TetR-rel_C_sf"/>
</dbReference>
<evidence type="ECO:0000256" key="4">
    <source>
        <dbReference type="ARBA" id="ARBA00023163"/>
    </source>
</evidence>
<organism evidence="7 8">
    <name type="scientific">Actinocorallia longicatena</name>
    <dbReference type="NCBI Taxonomy" id="111803"/>
    <lineage>
        <taxon>Bacteria</taxon>
        <taxon>Bacillati</taxon>
        <taxon>Actinomycetota</taxon>
        <taxon>Actinomycetes</taxon>
        <taxon>Streptosporangiales</taxon>
        <taxon>Thermomonosporaceae</taxon>
        <taxon>Actinocorallia</taxon>
    </lineage>
</organism>
<dbReference type="Pfam" id="PF02909">
    <property type="entry name" value="TetR_C_1"/>
    <property type="match status" value="1"/>
</dbReference>
<dbReference type="PANTHER" id="PTHR30055">
    <property type="entry name" value="HTH-TYPE TRANSCRIPTIONAL REGULATOR RUTR"/>
    <property type="match status" value="1"/>
</dbReference>
<evidence type="ECO:0000259" key="6">
    <source>
        <dbReference type="PROSITE" id="PS50977"/>
    </source>
</evidence>
<proteinExistence type="predicted"/>
<dbReference type="InterPro" id="IPR004111">
    <property type="entry name" value="Repressor_TetR_C"/>
</dbReference>
<dbReference type="SUPFAM" id="SSF46689">
    <property type="entry name" value="Homeodomain-like"/>
    <property type="match status" value="1"/>
</dbReference>
<dbReference type="InterPro" id="IPR009057">
    <property type="entry name" value="Homeodomain-like_sf"/>
</dbReference>
<dbReference type="RefSeq" id="WP_344822980.1">
    <property type="nucleotide sequence ID" value="NZ_BAAAUV010000003.1"/>
</dbReference>
<evidence type="ECO:0000256" key="3">
    <source>
        <dbReference type="ARBA" id="ARBA00023125"/>
    </source>
</evidence>
<dbReference type="InterPro" id="IPR003012">
    <property type="entry name" value="Tet_transcr_reg_TetR"/>
</dbReference>
<dbReference type="Pfam" id="PF00440">
    <property type="entry name" value="TetR_N"/>
    <property type="match status" value="1"/>
</dbReference>
<keyword evidence="4" id="KW-0804">Transcription</keyword>